<dbReference type="Gene3D" id="1.25.40.10">
    <property type="entry name" value="Tetratricopeptide repeat domain"/>
    <property type="match status" value="1"/>
</dbReference>
<protein>
    <recommendedName>
        <fullName evidence="4">Pentatricopeptide repeat-containing protein</fullName>
    </recommendedName>
</protein>
<gene>
    <name evidence="2" type="ORF">LWI28_028229</name>
</gene>
<accession>A0AAD5J1T3</accession>
<dbReference type="PANTHER" id="PTHR47539">
    <property type="entry name" value="PENTATRICOPEPTIDE REPEAT-CONTAINING PROTEIN OTP51, CHLOROPLASTIC"/>
    <property type="match status" value="1"/>
</dbReference>
<dbReference type="Proteomes" id="UP001064489">
    <property type="component" value="Chromosome 4"/>
</dbReference>
<comment type="caution">
    <text evidence="2">The sequence shown here is derived from an EMBL/GenBank/DDBJ whole genome shotgun (WGS) entry which is preliminary data.</text>
</comment>
<evidence type="ECO:0000256" key="1">
    <source>
        <dbReference type="ARBA" id="ARBA00022737"/>
    </source>
</evidence>
<evidence type="ECO:0000313" key="2">
    <source>
        <dbReference type="EMBL" id="KAI9182719.1"/>
    </source>
</evidence>
<dbReference type="EMBL" id="JAJSOW010000101">
    <property type="protein sequence ID" value="KAI9182719.1"/>
    <property type="molecule type" value="Genomic_DNA"/>
</dbReference>
<dbReference type="InterPro" id="IPR052500">
    <property type="entry name" value="Chloro/Mito_RNA_Process"/>
</dbReference>
<dbReference type="GO" id="GO:0045292">
    <property type="term" value="P:mRNA cis splicing, via spliceosome"/>
    <property type="evidence" value="ECO:0007669"/>
    <property type="project" value="TreeGrafter"/>
</dbReference>
<reference evidence="2" key="1">
    <citation type="journal article" date="2022" name="Plant J.">
        <title>Strategies of tolerance reflected in two North American maple genomes.</title>
        <authorList>
            <person name="McEvoy S.L."/>
            <person name="Sezen U.U."/>
            <person name="Trouern-Trend A."/>
            <person name="McMahon S.M."/>
            <person name="Schaberg P.G."/>
            <person name="Yang J."/>
            <person name="Wegrzyn J.L."/>
            <person name="Swenson N.G."/>
        </authorList>
    </citation>
    <scope>NUCLEOTIDE SEQUENCE</scope>
    <source>
        <strain evidence="2">91603</strain>
    </source>
</reference>
<dbReference type="GO" id="GO:0000373">
    <property type="term" value="P:Group II intron splicing"/>
    <property type="evidence" value="ECO:0007669"/>
    <property type="project" value="TreeGrafter"/>
</dbReference>
<dbReference type="AlphaFoldDB" id="A0AAD5J1T3"/>
<organism evidence="2 3">
    <name type="scientific">Acer negundo</name>
    <name type="common">Box elder</name>
    <dbReference type="NCBI Taxonomy" id="4023"/>
    <lineage>
        <taxon>Eukaryota</taxon>
        <taxon>Viridiplantae</taxon>
        <taxon>Streptophyta</taxon>
        <taxon>Embryophyta</taxon>
        <taxon>Tracheophyta</taxon>
        <taxon>Spermatophyta</taxon>
        <taxon>Magnoliopsida</taxon>
        <taxon>eudicotyledons</taxon>
        <taxon>Gunneridae</taxon>
        <taxon>Pentapetalae</taxon>
        <taxon>rosids</taxon>
        <taxon>malvids</taxon>
        <taxon>Sapindales</taxon>
        <taxon>Sapindaceae</taxon>
        <taxon>Hippocastanoideae</taxon>
        <taxon>Acereae</taxon>
        <taxon>Acer</taxon>
    </lineage>
</organism>
<dbReference type="PANTHER" id="PTHR47539:SF1">
    <property type="entry name" value="PENTATRICOPEPTIDE REPEAT-CONTAINING PROTEIN OTP51, CHLOROPLASTIC"/>
    <property type="match status" value="1"/>
</dbReference>
<dbReference type="InterPro" id="IPR002885">
    <property type="entry name" value="PPR_rpt"/>
</dbReference>
<dbReference type="InterPro" id="IPR011990">
    <property type="entry name" value="TPR-like_helical_dom_sf"/>
</dbReference>
<name>A0AAD5J1T3_ACENE</name>
<dbReference type="GO" id="GO:0048564">
    <property type="term" value="P:photosystem I assembly"/>
    <property type="evidence" value="ECO:0007669"/>
    <property type="project" value="TreeGrafter"/>
</dbReference>
<sequence>MESLIKADNVEKAEEVFNQMQSDEVIGTNARSYSSILSGYVASACNSILSGHPRYEEHVKVENMFDLMLEKDYNDPLDEDLNYILMRIRKGLV</sequence>
<evidence type="ECO:0008006" key="4">
    <source>
        <dbReference type="Google" id="ProtNLM"/>
    </source>
</evidence>
<keyword evidence="1" id="KW-0677">Repeat</keyword>
<dbReference type="NCBIfam" id="TIGR00756">
    <property type="entry name" value="PPR"/>
    <property type="match status" value="1"/>
</dbReference>
<proteinExistence type="predicted"/>
<evidence type="ECO:0000313" key="3">
    <source>
        <dbReference type="Proteomes" id="UP001064489"/>
    </source>
</evidence>
<dbReference type="Pfam" id="PF01535">
    <property type="entry name" value="PPR"/>
    <property type="match status" value="1"/>
</dbReference>
<reference evidence="2" key="2">
    <citation type="submission" date="2023-02" db="EMBL/GenBank/DDBJ databases">
        <authorList>
            <person name="Swenson N.G."/>
            <person name="Wegrzyn J.L."/>
            <person name="Mcevoy S.L."/>
        </authorList>
    </citation>
    <scope>NUCLEOTIDE SEQUENCE</scope>
    <source>
        <strain evidence="2">91603</strain>
        <tissue evidence="2">Leaf</tissue>
    </source>
</reference>
<keyword evidence="3" id="KW-1185">Reference proteome</keyword>